<evidence type="ECO:0000256" key="4">
    <source>
        <dbReference type="ARBA" id="ARBA00022547"/>
    </source>
</evidence>
<keyword evidence="6" id="KW-0375">Hydrogen ion transport</keyword>
<feature type="transmembrane region" description="Helical" evidence="11">
    <location>
        <begin position="50"/>
        <end position="72"/>
    </location>
</feature>
<proteinExistence type="inferred from homology"/>
<evidence type="ECO:0000256" key="3">
    <source>
        <dbReference type="ARBA" id="ARBA00022448"/>
    </source>
</evidence>
<evidence type="ECO:0000256" key="6">
    <source>
        <dbReference type="ARBA" id="ARBA00022781"/>
    </source>
</evidence>
<organism evidence="12">
    <name type="scientific">Atractolytocestus huronensis</name>
    <dbReference type="NCBI Taxonomy" id="507542"/>
    <lineage>
        <taxon>Eukaryota</taxon>
        <taxon>Metazoa</taxon>
        <taxon>Spiralia</taxon>
        <taxon>Lophotrochozoa</taxon>
        <taxon>Platyhelminthes</taxon>
        <taxon>Cestoda</taxon>
        <taxon>Eucestoda</taxon>
        <taxon>Caryophyllidea</taxon>
        <taxon>Lytocestidae</taxon>
        <taxon>Atractolytocestus</taxon>
    </lineage>
</organism>
<evidence type="ECO:0000256" key="1">
    <source>
        <dbReference type="ARBA" id="ARBA00004141"/>
    </source>
</evidence>
<sequence>MLCWYSGVSSGCFLLYRVLMRIFSWYYLVLGFCVLVGFVCYRVPYVFSPFLFGVGLWFLLGTGFASLCLSRLSDSVVLFLSALVPSGTPMWICPLVCLAETISYIIRPFVLMLRPFINIGLGCLATSVLGGVCIAGGWLAPLLFVLFFYELFVALVHWFIVISILSFSVDH</sequence>
<keyword evidence="8" id="KW-0406">Ion transport</keyword>
<dbReference type="GeneID" id="33901312"/>
<dbReference type="GO" id="GO:0006754">
    <property type="term" value="P:ATP biosynthetic process"/>
    <property type="evidence" value="ECO:0007669"/>
    <property type="project" value="UniProtKB-KW"/>
</dbReference>
<protein>
    <submittedName>
        <fullName evidence="12">ATP synthase F0 subunit 6</fullName>
    </submittedName>
</protein>
<keyword evidence="7 11" id="KW-1133">Transmembrane helix</keyword>
<feature type="transmembrane region" description="Helical" evidence="11">
    <location>
        <begin position="24"/>
        <end position="43"/>
    </location>
</feature>
<accession>A0A343EST1</accession>
<keyword evidence="3" id="KW-0813">Transport</keyword>
<evidence type="ECO:0000256" key="9">
    <source>
        <dbReference type="ARBA" id="ARBA00023136"/>
    </source>
</evidence>
<dbReference type="RefSeq" id="YP_009415152.1">
    <property type="nucleotide sequence ID" value="NC_035635.1"/>
</dbReference>
<evidence type="ECO:0000256" key="5">
    <source>
        <dbReference type="ARBA" id="ARBA00022692"/>
    </source>
</evidence>
<comment type="similarity">
    <text evidence="2">Belongs to the ATPase A chain family.</text>
</comment>
<dbReference type="EMBL" id="KY486754">
    <property type="protein sequence ID" value="ASL24617.1"/>
    <property type="molecule type" value="Genomic_DNA"/>
</dbReference>
<dbReference type="GO" id="GO:1902600">
    <property type="term" value="P:proton transmembrane transport"/>
    <property type="evidence" value="ECO:0007669"/>
    <property type="project" value="UniProtKB-KW"/>
</dbReference>
<feature type="transmembrane region" description="Helical" evidence="11">
    <location>
        <begin position="146"/>
        <end position="169"/>
    </location>
</feature>
<name>A0A343EST1_9CEST</name>
<feature type="transmembrane region" description="Helical" evidence="11">
    <location>
        <begin position="78"/>
        <end position="104"/>
    </location>
</feature>
<dbReference type="AlphaFoldDB" id="A0A343EST1"/>
<dbReference type="GO" id="GO:0045259">
    <property type="term" value="C:proton-transporting ATP synthase complex"/>
    <property type="evidence" value="ECO:0007669"/>
    <property type="project" value="UniProtKB-KW"/>
</dbReference>
<evidence type="ECO:0000256" key="10">
    <source>
        <dbReference type="ARBA" id="ARBA00023310"/>
    </source>
</evidence>
<keyword evidence="12" id="KW-0496">Mitochondrion</keyword>
<dbReference type="SUPFAM" id="SSF81336">
    <property type="entry name" value="F1F0 ATP synthase subunit A"/>
    <property type="match status" value="1"/>
</dbReference>
<dbReference type="Gene3D" id="1.20.120.220">
    <property type="entry name" value="ATP synthase, F0 complex, subunit A"/>
    <property type="match status" value="1"/>
</dbReference>
<evidence type="ECO:0000256" key="11">
    <source>
        <dbReference type="SAM" id="Phobius"/>
    </source>
</evidence>
<keyword evidence="10" id="KW-0066">ATP synthesis</keyword>
<keyword evidence="4" id="KW-0138">CF(0)</keyword>
<gene>
    <name evidence="12" type="primary">atp6</name>
</gene>
<evidence type="ECO:0000256" key="8">
    <source>
        <dbReference type="ARBA" id="ARBA00023065"/>
    </source>
</evidence>
<feature type="transmembrane region" description="Helical" evidence="11">
    <location>
        <begin position="116"/>
        <end position="140"/>
    </location>
</feature>
<comment type="subcellular location">
    <subcellularLocation>
        <location evidence="1">Membrane</location>
        <topology evidence="1">Multi-pass membrane protein</topology>
    </subcellularLocation>
</comment>
<keyword evidence="9 11" id="KW-0472">Membrane</keyword>
<keyword evidence="5 11" id="KW-0812">Transmembrane</keyword>
<dbReference type="InterPro" id="IPR035908">
    <property type="entry name" value="F0_ATP_A_sf"/>
</dbReference>
<evidence type="ECO:0000313" key="12">
    <source>
        <dbReference type="EMBL" id="ASL24617.1"/>
    </source>
</evidence>
<reference evidence="12" key="1">
    <citation type="journal article" date="2017" name="Parasit. Vectors">
        <title>The complete mitochondrial DNA of three monozoic tapeworms in the Caryophyllidea: a mitogenomic perspective on the phylogeny of eucestodes.</title>
        <authorList>
            <person name="Li W.X."/>
            <person name="Zhang D."/>
            <person name="Boyce K."/>
            <person name="Xi B.W."/>
            <person name="Zou H."/>
            <person name="Wu S.G."/>
            <person name="Li M."/>
            <person name="Wang G.T."/>
        </authorList>
    </citation>
    <scope>NUCLEOTIDE SEQUENCE</scope>
</reference>
<evidence type="ECO:0000256" key="7">
    <source>
        <dbReference type="ARBA" id="ARBA00022989"/>
    </source>
</evidence>
<geneLocation type="mitochondrion" evidence="12"/>
<evidence type="ECO:0000256" key="2">
    <source>
        <dbReference type="ARBA" id="ARBA00006810"/>
    </source>
</evidence>